<dbReference type="KEGG" id="vg:24607058"/>
<dbReference type="EMBL" id="KM236245">
    <property type="protein sequence ID" value="AIW03316.1"/>
    <property type="molecule type" value="Genomic_DNA"/>
</dbReference>
<gene>
    <name evidence="1" type="ORF">CPT_Mater159</name>
</gene>
<name>A0A0A0RS44_9CAUD</name>
<sequence>MLYASDLIRFISNVPVLTDGTIPTNTIETNASFASVLYDPTYSLSVVARLVQKDLKMVK</sequence>
<accession>A0A0A0RS44</accession>
<keyword evidence="2" id="KW-1185">Reference proteome</keyword>
<evidence type="ECO:0000313" key="2">
    <source>
        <dbReference type="Proteomes" id="UP000030206"/>
    </source>
</evidence>
<proteinExistence type="predicted"/>
<dbReference type="Proteomes" id="UP000030206">
    <property type="component" value="Segment"/>
</dbReference>
<evidence type="ECO:0000313" key="1">
    <source>
        <dbReference type="EMBL" id="AIW03316.1"/>
    </source>
</evidence>
<reference evidence="1 2" key="1">
    <citation type="submission" date="2014-07" db="EMBL/GenBank/DDBJ databases">
        <title>Complete Genome of Bacillus megaterium Myophage Mater.</title>
        <authorList>
            <person name="Lancaster J.C."/>
            <person name="Hodde M.K."/>
            <person name="Hernandez A.C."/>
            <person name="Everett G.F.K."/>
        </authorList>
    </citation>
    <scope>NUCLEOTIDE SEQUENCE [LARGE SCALE GENOMIC DNA]</scope>
</reference>
<dbReference type="GeneID" id="24607058"/>
<dbReference type="RefSeq" id="YP_009151118.1">
    <property type="nucleotide sequence ID" value="NC_027366.1"/>
</dbReference>
<organism evidence="1 2">
    <name type="scientific">Bacillus phage Mater</name>
    <dbReference type="NCBI Taxonomy" id="1540090"/>
    <lineage>
        <taxon>Viruses</taxon>
        <taxon>Duplodnaviria</taxon>
        <taxon>Heunggongvirae</taxon>
        <taxon>Uroviricota</taxon>
        <taxon>Caudoviricetes</taxon>
        <taxon>Herelleviridae</taxon>
        <taxon>Bastillevirinae</taxon>
        <taxon>Matervirus</taxon>
        <taxon>Matervirus mater</taxon>
    </lineage>
</organism>
<protein>
    <submittedName>
        <fullName evidence="1">Uncharacterized protein</fullName>
    </submittedName>
</protein>